<name>A0ABQ9EZ11_TEGGR</name>
<reference evidence="2 3" key="1">
    <citation type="submission" date="2022-12" db="EMBL/GenBank/DDBJ databases">
        <title>Chromosome-level genome of Tegillarca granosa.</title>
        <authorList>
            <person name="Kim J."/>
        </authorList>
    </citation>
    <scope>NUCLEOTIDE SEQUENCE [LARGE SCALE GENOMIC DNA]</scope>
    <source>
        <strain evidence="2">Teg-2019</strain>
        <tissue evidence="2">Adductor muscle</tissue>
    </source>
</reference>
<organism evidence="2 3">
    <name type="scientific">Tegillarca granosa</name>
    <name type="common">Malaysian cockle</name>
    <name type="synonym">Anadara granosa</name>
    <dbReference type="NCBI Taxonomy" id="220873"/>
    <lineage>
        <taxon>Eukaryota</taxon>
        <taxon>Metazoa</taxon>
        <taxon>Spiralia</taxon>
        <taxon>Lophotrochozoa</taxon>
        <taxon>Mollusca</taxon>
        <taxon>Bivalvia</taxon>
        <taxon>Autobranchia</taxon>
        <taxon>Pteriomorphia</taxon>
        <taxon>Arcoida</taxon>
        <taxon>Arcoidea</taxon>
        <taxon>Arcidae</taxon>
        <taxon>Tegillarca</taxon>
    </lineage>
</organism>
<dbReference type="Pfam" id="PF00090">
    <property type="entry name" value="TSP_1"/>
    <property type="match status" value="2"/>
</dbReference>
<sequence length="1060" mass="119745">MGEYYNKNNCFFEFGTCITREHSTTALSYKDPKLYYIHKTSHISCVFKRQQGQRNPCNCHNRILRLQYTGINYYSTWSDQQANYSCPWRRIFKLNGKFNTSVDIEEIVYTGNRHMNTSTLETSGTGNCHFRSTRRYDISSWYGIDSDIIHLLKLTTAEYGPITSFSSFSSINADPYPNVILNVGGNPLAVLPKNFNYNSSENVCTSPAEFRTMCSYKNINQNDQRENTWTEWTKCSKMCNEGTRIREKCNKTGHLLQREEQYCNMEPCKIETKKTCDQWTRFCSFIDSKSDTGICINKTCYCVLGEEYVSNNCYPRYGNCIVKPNPLSALGYRDPSVTYGYPDKTLYSCTTNDNQNYEVHIIAIFRSKSYNNKYRISVIAKDKITKPIVIVLASSDAINWEIHSQVGLHKIIYGGRSKLFSSVNQTSGCSFDVDSKKIDEFGYGEDSQNQETLTLLKTVSSQYGPITSFTGYEYLDTDNDIPRIILNVGGDPLLVPAMDNKFGKTYHNCTSVKPSSNPVTTTTVPTARSGTMTIFPSGKYAIRNKGNFILNCYYLNNGPLTKKHKIILYFEKLLDVSKAFTIIQITYNNSLNLTAIGQVTSNDSGKYTCMEISTGISASVDLLVLNRDLDWSWSEWSTCSKSCGIGIRSRVRYNKNNQEAEIENQYCNLQYCPDVAKKCYSGYCDLDVDSLHCMSGGSMFDNCYPYYDNCIIRENPKVALGYQDVSKSEASNLYSCTTTGNSKNETHIIGIYGDSINKEYTIDIYLRGPVTKPIILVLTSHHNTHWTINTSVDISKILYYNDDGHPSTVQKLSTSRCGFSAESRKDLYFGFGYDVNGGNTIKTIKAISEEFGTITSFTGYLHLRRTPFSNSSHIILNVGGDPLSVQPQKFKEQGCRPFDIFDETTEVNGFGGIIGLAVLLLSVAVGILVAIGVCCICKQQCFNNNRPMGRYIPPSVPLEVEEQDNVTNTNQEYAISDVAYPSAPPPAYNLENFPPPTETFPDSPPSYETVMRDCQKETHIIAQNNYNKIIFEPVVDQCKRQLTCQLLPGKLPGNWKEFCE</sequence>
<dbReference type="Proteomes" id="UP001217089">
    <property type="component" value="Unassembled WGS sequence"/>
</dbReference>
<dbReference type="Gene3D" id="2.20.100.10">
    <property type="entry name" value="Thrombospondin type-1 (TSP1) repeat"/>
    <property type="match status" value="1"/>
</dbReference>
<dbReference type="PROSITE" id="PS50092">
    <property type="entry name" value="TSP1"/>
    <property type="match status" value="2"/>
</dbReference>
<keyword evidence="1" id="KW-0812">Transmembrane</keyword>
<evidence type="ECO:0000313" key="2">
    <source>
        <dbReference type="EMBL" id="KAJ8308533.1"/>
    </source>
</evidence>
<evidence type="ECO:0000256" key="1">
    <source>
        <dbReference type="SAM" id="Phobius"/>
    </source>
</evidence>
<keyword evidence="1" id="KW-1133">Transmembrane helix</keyword>
<proteinExistence type="predicted"/>
<gene>
    <name evidence="2" type="ORF">KUTeg_013407</name>
</gene>
<keyword evidence="1" id="KW-0472">Membrane</keyword>
<dbReference type="EMBL" id="JARBDR010000657">
    <property type="protein sequence ID" value="KAJ8308533.1"/>
    <property type="molecule type" value="Genomic_DNA"/>
</dbReference>
<dbReference type="SMART" id="SM00209">
    <property type="entry name" value="TSP1"/>
    <property type="match status" value="2"/>
</dbReference>
<dbReference type="InterPro" id="IPR000884">
    <property type="entry name" value="TSP1_rpt"/>
</dbReference>
<evidence type="ECO:0000313" key="3">
    <source>
        <dbReference type="Proteomes" id="UP001217089"/>
    </source>
</evidence>
<dbReference type="InterPro" id="IPR036383">
    <property type="entry name" value="TSP1_rpt_sf"/>
</dbReference>
<protein>
    <submittedName>
        <fullName evidence="2">Uncharacterized protein</fullName>
    </submittedName>
</protein>
<keyword evidence="3" id="KW-1185">Reference proteome</keyword>
<feature type="transmembrane region" description="Helical" evidence="1">
    <location>
        <begin position="910"/>
        <end position="937"/>
    </location>
</feature>
<comment type="caution">
    <text evidence="2">The sequence shown here is derived from an EMBL/GenBank/DDBJ whole genome shotgun (WGS) entry which is preliminary data.</text>
</comment>
<dbReference type="SUPFAM" id="SSF82895">
    <property type="entry name" value="TSP-1 type 1 repeat"/>
    <property type="match status" value="2"/>
</dbReference>
<accession>A0ABQ9EZ11</accession>